<gene>
    <name evidence="9" type="ordered locus">Clocel_4068</name>
</gene>
<dbReference type="CDD" id="cd06261">
    <property type="entry name" value="TM_PBP2"/>
    <property type="match status" value="1"/>
</dbReference>
<dbReference type="Gene3D" id="1.10.3720.10">
    <property type="entry name" value="MetI-like"/>
    <property type="match status" value="1"/>
</dbReference>
<reference evidence="9 10" key="1">
    <citation type="submission" date="2010-08" db="EMBL/GenBank/DDBJ databases">
        <title>Complete sequence of Clostridium cellulovorans 743B.</title>
        <authorList>
            <consortium name="US DOE Joint Genome Institute"/>
            <person name="Lucas S."/>
            <person name="Copeland A."/>
            <person name="Lapidus A."/>
            <person name="Cheng J.-F."/>
            <person name="Bruce D."/>
            <person name="Goodwin L."/>
            <person name="Pitluck S."/>
            <person name="Chertkov O."/>
            <person name="Detter J.C."/>
            <person name="Han C."/>
            <person name="Tapia R."/>
            <person name="Land M."/>
            <person name="Hauser L."/>
            <person name="Chang Y.-J."/>
            <person name="Jeffries C."/>
            <person name="Kyrpides N."/>
            <person name="Ivanova N."/>
            <person name="Mikhailova N."/>
            <person name="Hemme C.L."/>
            <person name="Woyke T."/>
        </authorList>
    </citation>
    <scope>NUCLEOTIDE SEQUENCE [LARGE SCALE GENOMIC DNA]</scope>
    <source>
        <strain evidence="10">ATCC 35296 / DSM 3052 / OCM 3 / 743B</strain>
    </source>
</reference>
<feature type="transmembrane region" description="Helical" evidence="7">
    <location>
        <begin position="276"/>
        <end position="296"/>
    </location>
</feature>
<dbReference type="PROSITE" id="PS50928">
    <property type="entry name" value="ABC_TM1"/>
    <property type="match status" value="1"/>
</dbReference>
<dbReference type="Pfam" id="PF00528">
    <property type="entry name" value="BPD_transp_1"/>
    <property type="match status" value="1"/>
</dbReference>
<keyword evidence="6 7" id="KW-0472">Membrane</keyword>
<dbReference type="STRING" id="573061.Clocel_4068"/>
<dbReference type="InterPro" id="IPR051393">
    <property type="entry name" value="ABC_transporter_permease"/>
</dbReference>
<evidence type="ECO:0000256" key="5">
    <source>
        <dbReference type="ARBA" id="ARBA00022989"/>
    </source>
</evidence>
<dbReference type="OrthoDB" id="9774308at2"/>
<evidence type="ECO:0000256" key="3">
    <source>
        <dbReference type="ARBA" id="ARBA00022475"/>
    </source>
</evidence>
<dbReference type="SUPFAM" id="SSF161098">
    <property type="entry name" value="MetI-like"/>
    <property type="match status" value="1"/>
</dbReference>
<feature type="transmembrane region" description="Helical" evidence="7">
    <location>
        <begin position="118"/>
        <end position="141"/>
    </location>
</feature>
<proteinExistence type="inferred from homology"/>
<feature type="transmembrane region" description="Helical" evidence="7">
    <location>
        <begin position="161"/>
        <end position="180"/>
    </location>
</feature>
<name>D9SLU3_CLOC7</name>
<dbReference type="AlphaFoldDB" id="D9SLU3"/>
<feature type="transmembrane region" description="Helical" evidence="7">
    <location>
        <begin position="86"/>
        <end position="106"/>
    </location>
</feature>
<evidence type="ECO:0000256" key="1">
    <source>
        <dbReference type="ARBA" id="ARBA00004651"/>
    </source>
</evidence>
<protein>
    <submittedName>
        <fullName evidence="9">Binding-protein-dependent transport systems inner membrane component</fullName>
    </submittedName>
</protein>
<keyword evidence="4 7" id="KW-0812">Transmembrane</keyword>
<evidence type="ECO:0000256" key="7">
    <source>
        <dbReference type="RuleBase" id="RU363032"/>
    </source>
</evidence>
<comment type="subcellular location">
    <subcellularLocation>
        <location evidence="1 7">Cell membrane</location>
        <topology evidence="1 7">Multi-pass membrane protein</topology>
    </subcellularLocation>
</comment>
<dbReference type="InterPro" id="IPR000515">
    <property type="entry name" value="MetI-like"/>
</dbReference>
<keyword evidence="5 7" id="KW-1133">Transmembrane helix</keyword>
<evidence type="ECO:0000313" key="9">
    <source>
        <dbReference type="EMBL" id="ADL53730.1"/>
    </source>
</evidence>
<feature type="transmembrane region" description="Helical" evidence="7">
    <location>
        <begin position="224"/>
        <end position="243"/>
    </location>
</feature>
<sequence length="304" mass="33967">MIFNSLKNQSTDKSNTHKLNKQDISGWLFVSVAVLLITIFVVYPIISAFLLSFKSPNGATYTFSGITNIKRMLSDSLFYKSLGNTLLFLVIQVPIMLFIALVLASLMNSDKIKFKGIFRTAIFLPCVTSLVAYSVLFKMMFSGDGIINRTLLSLHIINDPILFLNSTFWAKVIIIVALIWRWTGYNMMFYLSGLQTIPKEVYEASSIDGASKIKQFLFITVPQLKPIILFTAITSTIGTLQLFDEPMNITKGGPSNSTVTISQYIYNQSFVFNPNFGYAAMLSFAIVVIVVILSVIQFKVAGEE</sequence>
<comment type="similarity">
    <text evidence="7">Belongs to the binding-protein-dependent transport system permease family.</text>
</comment>
<evidence type="ECO:0000256" key="2">
    <source>
        <dbReference type="ARBA" id="ARBA00022448"/>
    </source>
</evidence>
<organism evidence="9 10">
    <name type="scientific">Clostridium cellulovorans (strain ATCC 35296 / DSM 3052 / OCM 3 / 743B)</name>
    <dbReference type="NCBI Taxonomy" id="573061"/>
    <lineage>
        <taxon>Bacteria</taxon>
        <taxon>Bacillati</taxon>
        <taxon>Bacillota</taxon>
        <taxon>Clostridia</taxon>
        <taxon>Eubacteriales</taxon>
        <taxon>Clostridiaceae</taxon>
        <taxon>Clostridium</taxon>
    </lineage>
</organism>
<keyword evidence="3" id="KW-1003">Cell membrane</keyword>
<dbReference type="InterPro" id="IPR035906">
    <property type="entry name" value="MetI-like_sf"/>
</dbReference>
<accession>D9SLU3</accession>
<dbReference type="HOGENOM" id="CLU_016047_0_2_9"/>
<dbReference type="PANTHER" id="PTHR30193:SF37">
    <property type="entry name" value="INNER MEMBRANE ABC TRANSPORTER PERMEASE PROTEIN YCJO"/>
    <property type="match status" value="1"/>
</dbReference>
<evidence type="ECO:0000313" key="10">
    <source>
        <dbReference type="Proteomes" id="UP000002730"/>
    </source>
</evidence>
<dbReference type="GO" id="GO:0005886">
    <property type="term" value="C:plasma membrane"/>
    <property type="evidence" value="ECO:0007669"/>
    <property type="project" value="UniProtKB-SubCell"/>
</dbReference>
<dbReference type="PANTHER" id="PTHR30193">
    <property type="entry name" value="ABC TRANSPORTER PERMEASE PROTEIN"/>
    <property type="match status" value="1"/>
</dbReference>
<dbReference type="RefSeq" id="WP_010074079.1">
    <property type="nucleotide sequence ID" value="NC_014393.1"/>
</dbReference>
<keyword evidence="10" id="KW-1185">Reference proteome</keyword>
<keyword evidence="2 7" id="KW-0813">Transport</keyword>
<feature type="domain" description="ABC transmembrane type-1" evidence="8">
    <location>
        <begin position="82"/>
        <end position="297"/>
    </location>
</feature>
<dbReference type="Proteomes" id="UP000002730">
    <property type="component" value="Chromosome"/>
</dbReference>
<evidence type="ECO:0000256" key="6">
    <source>
        <dbReference type="ARBA" id="ARBA00023136"/>
    </source>
</evidence>
<dbReference type="KEGG" id="ccb:Clocel_4068"/>
<dbReference type="eggNOG" id="COG1175">
    <property type="taxonomic scope" value="Bacteria"/>
</dbReference>
<dbReference type="EMBL" id="CP002160">
    <property type="protein sequence ID" value="ADL53730.1"/>
    <property type="molecule type" value="Genomic_DNA"/>
</dbReference>
<evidence type="ECO:0000259" key="8">
    <source>
        <dbReference type="PROSITE" id="PS50928"/>
    </source>
</evidence>
<evidence type="ECO:0000256" key="4">
    <source>
        <dbReference type="ARBA" id="ARBA00022692"/>
    </source>
</evidence>
<dbReference type="GO" id="GO:0055085">
    <property type="term" value="P:transmembrane transport"/>
    <property type="evidence" value="ECO:0007669"/>
    <property type="project" value="InterPro"/>
</dbReference>
<feature type="transmembrane region" description="Helical" evidence="7">
    <location>
        <begin position="27"/>
        <end position="51"/>
    </location>
</feature>